<feature type="transmembrane region" description="Helical" evidence="10">
    <location>
        <begin position="69"/>
        <end position="87"/>
    </location>
</feature>
<feature type="transmembrane region" description="Helical" evidence="10">
    <location>
        <begin position="236"/>
        <end position="257"/>
    </location>
</feature>
<keyword evidence="6 10" id="KW-1133">Transmembrane helix</keyword>
<evidence type="ECO:0000256" key="1">
    <source>
        <dbReference type="ARBA" id="ARBA00004141"/>
    </source>
</evidence>
<gene>
    <name evidence="11" type="ORF">NEZAVI_LOCUS15914</name>
</gene>
<evidence type="ECO:0000313" key="12">
    <source>
        <dbReference type="Proteomes" id="UP001152798"/>
    </source>
</evidence>
<evidence type="ECO:0000256" key="8">
    <source>
        <dbReference type="ARBA" id="ARBA00023136"/>
    </source>
</evidence>
<accession>A0A9P0HV99</accession>
<evidence type="ECO:0000256" key="7">
    <source>
        <dbReference type="ARBA" id="ARBA00023098"/>
    </source>
</evidence>
<dbReference type="Proteomes" id="UP001152798">
    <property type="component" value="Chromosome 7"/>
</dbReference>
<name>A0A9P0HV99_NEZVI</name>
<keyword evidence="2 10" id="KW-0444">Lipid biosynthesis</keyword>
<evidence type="ECO:0000313" key="11">
    <source>
        <dbReference type="EMBL" id="CAH1408368.1"/>
    </source>
</evidence>
<feature type="transmembrane region" description="Helical" evidence="10">
    <location>
        <begin position="167"/>
        <end position="190"/>
    </location>
</feature>
<keyword evidence="9 10" id="KW-0275">Fatty acid biosynthesis</keyword>
<feature type="transmembrane region" description="Helical" evidence="10">
    <location>
        <begin position="115"/>
        <end position="136"/>
    </location>
</feature>
<dbReference type="GO" id="GO:0019367">
    <property type="term" value="P:fatty acid elongation, saturated fatty acid"/>
    <property type="evidence" value="ECO:0007669"/>
    <property type="project" value="TreeGrafter"/>
</dbReference>
<reference evidence="11" key="1">
    <citation type="submission" date="2022-01" db="EMBL/GenBank/DDBJ databases">
        <authorList>
            <person name="King R."/>
        </authorList>
    </citation>
    <scope>NUCLEOTIDE SEQUENCE</scope>
</reference>
<evidence type="ECO:0000256" key="6">
    <source>
        <dbReference type="ARBA" id="ARBA00022989"/>
    </source>
</evidence>
<dbReference type="GO" id="GO:0009922">
    <property type="term" value="F:fatty acid elongase activity"/>
    <property type="evidence" value="ECO:0007669"/>
    <property type="project" value="UniProtKB-EC"/>
</dbReference>
<keyword evidence="4 10" id="KW-0812">Transmembrane</keyword>
<dbReference type="PANTHER" id="PTHR11157:SF21">
    <property type="entry name" value="ELONGATION OF VERY LONG CHAIN FATTY ACIDS PROTEIN"/>
    <property type="match status" value="1"/>
</dbReference>
<evidence type="ECO:0000256" key="2">
    <source>
        <dbReference type="ARBA" id="ARBA00022516"/>
    </source>
</evidence>
<evidence type="ECO:0000256" key="3">
    <source>
        <dbReference type="ARBA" id="ARBA00022679"/>
    </source>
</evidence>
<keyword evidence="7 10" id="KW-0443">Lipid metabolism</keyword>
<proteinExistence type="inferred from homology"/>
<keyword evidence="3 10" id="KW-0808">Transferase</keyword>
<dbReference type="GO" id="GO:0030148">
    <property type="term" value="P:sphingolipid biosynthetic process"/>
    <property type="evidence" value="ECO:0007669"/>
    <property type="project" value="TreeGrafter"/>
</dbReference>
<dbReference type="Pfam" id="PF01151">
    <property type="entry name" value="ELO"/>
    <property type="match status" value="1"/>
</dbReference>
<dbReference type="GO" id="GO:0042761">
    <property type="term" value="P:very long-chain fatty acid biosynthetic process"/>
    <property type="evidence" value="ECO:0007669"/>
    <property type="project" value="TreeGrafter"/>
</dbReference>
<dbReference type="GO" id="GO:0005789">
    <property type="term" value="C:endoplasmic reticulum membrane"/>
    <property type="evidence" value="ECO:0007669"/>
    <property type="project" value="TreeGrafter"/>
</dbReference>
<dbReference type="GO" id="GO:0034626">
    <property type="term" value="P:fatty acid elongation, polyunsaturated fatty acid"/>
    <property type="evidence" value="ECO:0007669"/>
    <property type="project" value="TreeGrafter"/>
</dbReference>
<organism evidence="11 12">
    <name type="scientific">Nezara viridula</name>
    <name type="common">Southern green stink bug</name>
    <name type="synonym">Cimex viridulus</name>
    <dbReference type="NCBI Taxonomy" id="85310"/>
    <lineage>
        <taxon>Eukaryota</taxon>
        <taxon>Metazoa</taxon>
        <taxon>Ecdysozoa</taxon>
        <taxon>Arthropoda</taxon>
        <taxon>Hexapoda</taxon>
        <taxon>Insecta</taxon>
        <taxon>Pterygota</taxon>
        <taxon>Neoptera</taxon>
        <taxon>Paraneoptera</taxon>
        <taxon>Hemiptera</taxon>
        <taxon>Heteroptera</taxon>
        <taxon>Panheteroptera</taxon>
        <taxon>Pentatomomorpha</taxon>
        <taxon>Pentatomoidea</taxon>
        <taxon>Pentatomidae</taxon>
        <taxon>Pentatominae</taxon>
        <taxon>Nezara</taxon>
    </lineage>
</organism>
<protein>
    <recommendedName>
        <fullName evidence="10">Elongation of very long chain fatty acids protein</fullName>
        <ecNumber evidence="10">2.3.1.199</ecNumber>
    </recommendedName>
    <alternativeName>
        <fullName evidence="10">Very-long-chain 3-oxoacyl-CoA synthase</fullName>
    </alternativeName>
</protein>
<dbReference type="PROSITE" id="PS01188">
    <property type="entry name" value="ELO"/>
    <property type="match status" value="1"/>
</dbReference>
<feature type="transmembrane region" description="Helical" evidence="10">
    <location>
        <begin position="28"/>
        <end position="48"/>
    </location>
</feature>
<dbReference type="EMBL" id="OV725083">
    <property type="protein sequence ID" value="CAH1408368.1"/>
    <property type="molecule type" value="Genomic_DNA"/>
</dbReference>
<keyword evidence="12" id="KW-1185">Reference proteome</keyword>
<sequence>MATTALSMIQEYYNDIIYNQSDPRVRGWPLMDSPLPVLIIGVLYYFFIRHAGPKFMEKRAPYKLERAMVYYNTLQVIVNSFAVYQGIRIILHPSYNLSCSPVTYETTPFHMKTTYLSWIYFAVKITDLVDTVFMVLRKNFHQVTFLHVYHHLGMAWGSWVVVKYIPGAHLCFVGLINCIVHSVMYFYYLLTAYDPTVKKSIWWKKHITELQMTQFFLIFLHHLSALINPSCNYPKIALLVFLSQNFLMFYLFSKFYYQNYIKPRNKIN</sequence>
<keyword evidence="8 10" id="KW-0472">Membrane</keyword>
<evidence type="ECO:0000256" key="4">
    <source>
        <dbReference type="ARBA" id="ARBA00022692"/>
    </source>
</evidence>
<dbReference type="InterPro" id="IPR002076">
    <property type="entry name" value="ELO_fam"/>
</dbReference>
<dbReference type="OrthoDB" id="434092at2759"/>
<dbReference type="EC" id="2.3.1.199" evidence="10"/>
<comment type="subcellular location">
    <subcellularLocation>
        <location evidence="1">Membrane</location>
        <topology evidence="1">Multi-pass membrane protein</topology>
    </subcellularLocation>
</comment>
<dbReference type="InterPro" id="IPR030457">
    <property type="entry name" value="ELO_CS"/>
</dbReference>
<comment type="similarity">
    <text evidence="10">Belongs to the ELO family.</text>
</comment>
<dbReference type="GO" id="GO:0034625">
    <property type="term" value="P:fatty acid elongation, monounsaturated fatty acid"/>
    <property type="evidence" value="ECO:0007669"/>
    <property type="project" value="TreeGrafter"/>
</dbReference>
<dbReference type="PANTHER" id="PTHR11157">
    <property type="entry name" value="FATTY ACID ACYL TRANSFERASE-RELATED"/>
    <property type="match status" value="1"/>
</dbReference>
<comment type="catalytic activity">
    <reaction evidence="10">
        <text>a very-long-chain acyl-CoA + malonyl-CoA + H(+) = a very-long-chain 3-oxoacyl-CoA + CO2 + CoA</text>
        <dbReference type="Rhea" id="RHEA:32727"/>
        <dbReference type="ChEBI" id="CHEBI:15378"/>
        <dbReference type="ChEBI" id="CHEBI:16526"/>
        <dbReference type="ChEBI" id="CHEBI:57287"/>
        <dbReference type="ChEBI" id="CHEBI:57384"/>
        <dbReference type="ChEBI" id="CHEBI:90725"/>
        <dbReference type="ChEBI" id="CHEBI:90736"/>
        <dbReference type="EC" id="2.3.1.199"/>
    </reaction>
</comment>
<evidence type="ECO:0000256" key="9">
    <source>
        <dbReference type="ARBA" id="ARBA00023160"/>
    </source>
</evidence>
<evidence type="ECO:0000256" key="5">
    <source>
        <dbReference type="ARBA" id="ARBA00022832"/>
    </source>
</evidence>
<dbReference type="AlphaFoldDB" id="A0A9P0HV99"/>
<evidence type="ECO:0000256" key="10">
    <source>
        <dbReference type="RuleBase" id="RU361115"/>
    </source>
</evidence>
<keyword evidence="5 10" id="KW-0276">Fatty acid metabolism</keyword>